<dbReference type="Pfam" id="PF13847">
    <property type="entry name" value="Methyltransf_31"/>
    <property type="match status" value="1"/>
</dbReference>
<proteinExistence type="inferred from homology"/>
<evidence type="ECO:0000256" key="8">
    <source>
        <dbReference type="ARBA" id="ARBA00048428"/>
    </source>
</evidence>
<evidence type="ECO:0000313" key="10">
    <source>
        <dbReference type="EMBL" id="KKK90413.1"/>
    </source>
</evidence>
<reference evidence="10" key="1">
    <citation type="journal article" date="2015" name="Nature">
        <title>Complex archaea that bridge the gap between prokaryotes and eukaryotes.</title>
        <authorList>
            <person name="Spang A."/>
            <person name="Saw J.H."/>
            <person name="Jorgensen S.L."/>
            <person name="Zaremba-Niedzwiedzka K."/>
            <person name="Martijn J."/>
            <person name="Lind A.E."/>
            <person name="van Eijk R."/>
            <person name="Schleper C."/>
            <person name="Guy L."/>
            <person name="Ettema T.J."/>
        </authorList>
    </citation>
    <scope>NUCLEOTIDE SEQUENCE</scope>
</reference>
<accession>A0A0F8Z9M3</accession>
<dbReference type="CDD" id="cd02440">
    <property type="entry name" value="AdoMet_MTases"/>
    <property type="match status" value="1"/>
</dbReference>
<dbReference type="EMBL" id="LAZR01049113">
    <property type="protein sequence ID" value="KKK90413.1"/>
    <property type="molecule type" value="Genomic_DNA"/>
</dbReference>
<evidence type="ECO:0000256" key="4">
    <source>
        <dbReference type="ARBA" id="ARBA00034521"/>
    </source>
</evidence>
<evidence type="ECO:0000256" key="7">
    <source>
        <dbReference type="ARBA" id="ARBA00047943"/>
    </source>
</evidence>
<dbReference type="InterPro" id="IPR026669">
    <property type="entry name" value="Arsenite_MeTrfase-like"/>
</dbReference>
<protein>
    <recommendedName>
        <fullName evidence="5">Arsenite methyltransferase</fullName>
        <ecNumber evidence="4">2.1.1.137</ecNumber>
    </recommendedName>
</protein>
<comment type="similarity">
    <text evidence="3">Belongs to the methyltransferase superfamily. Arsenite methyltransferase family.</text>
</comment>
<gene>
    <name evidence="10" type="ORF">LCGC14_2723240</name>
</gene>
<evidence type="ECO:0000259" key="9">
    <source>
        <dbReference type="Pfam" id="PF13847"/>
    </source>
</evidence>
<dbReference type="PANTHER" id="PTHR43675:SF8">
    <property type="entry name" value="ARSENITE METHYLTRANSFERASE"/>
    <property type="match status" value="1"/>
</dbReference>
<dbReference type="InterPro" id="IPR029063">
    <property type="entry name" value="SAM-dependent_MTases_sf"/>
</dbReference>
<evidence type="ECO:0000256" key="3">
    <source>
        <dbReference type="ARBA" id="ARBA00034487"/>
    </source>
</evidence>
<feature type="domain" description="Methyltransferase" evidence="9">
    <location>
        <begin position="1"/>
        <end position="119"/>
    </location>
</feature>
<dbReference type="GO" id="GO:0030791">
    <property type="term" value="F:arsenite methyltransferase activity"/>
    <property type="evidence" value="ECO:0007669"/>
    <property type="project" value="UniProtKB-EC"/>
</dbReference>
<organism evidence="10">
    <name type="scientific">marine sediment metagenome</name>
    <dbReference type="NCBI Taxonomy" id="412755"/>
    <lineage>
        <taxon>unclassified sequences</taxon>
        <taxon>metagenomes</taxon>
        <taxon>ecological metagenomes</taxon>
    </lineage>
</organism>
<evidence type="ECO:0000256" key="5">
    <source>
        <dbReference type="ARBA" id="ARBA00034545"/>
    </source>
</evidence>
<dbReference type="AlphaFoldDB" id="A0A0F8Z9M3"/>
<comment type="catalytic activity">
    <reaction evidence="7">
        <text>arsenic triglutathione + 2 [thioredoxin]-dithiol + 2 S-adenosyl-L-methionine + H2O = dimethylarsinous acid + 2 [thioredoxin]-disulfide + 3 glutathione + 2 S-adenosyl-L-homocysteine + 2 H(+)</text>
        <dbReference type="Rhea" id="RHEA:69464"/>
        <dbReference type="Rhea" id="RHEA-COMP:10698"/>
        <dbReference type="Rhea" id="RHEA-COMP:10700"/>
        <dbReference type="ChEBI" id="CHEBI:15377"/>
        <dbReference type="ChEBI" id="CHEBI:15378"/>
        <dbReference type="ChEBI" id="CHEBI:23808"/>
        <dbReference type="ChEBI" id="CHEBI:29950"/>
        <dbReference type="ChEBI" id="CHEBI:50058"/>
        <dbReference type="ChEBI" id="CHEBI:57856"/>
        <dbReference type="ChEBI" id="CHEBI:57925"/>
        <dbReference type="ChEBI" id="CHEBI:59789"/>
        <dbReference type="ChEBI" id="CHEBI:183640"/>
        <dbReference type="EC" id="2.1.1.137"/>
    </reaction>
</comment>
<evidence type="ECO:0000256" key="1">
    <source>
        <dbReference type="ARBA" id="ARBA00022679"/>
    </source>
</evidence>
<evidence type="ECO:0000256" key="6">
    <source>
        <dbReference type="ARBA" id="ARBA00047941"/>
    </source>
</evidence>
<feature type="non-terminal residue" evidence="10">
    <location>
        <position position="1"/>
    </location>
</feature>
<keyword evidence="1" id="KW-0808">Transferase</keyword>
<evidence type="ECO:0000256" key="2">
    <source>
        <dbReference type="ARBA" id="ARBA00022691"/>
    </source>
</evidence>
<comment type="caution">
    <text evidence="10">The sequence shown here is derived from an EMBL/GenBank/DDBJ whole genome shotgun (WGS) entry which is preliminary data.</text>
</comment>
<name>A0A0F8Z9M3_9ZZZZ</name>
<keyword evidence="2" id="KW-0949">S-adenosyl-L-methionine</keyword>
<dbReference type="PANTHER" id="PTHR43675">
    <property type="entry name" value="ARSENITE METHYLTRANSFERASE"/>
    <property type="match status" value="1"/>
</dbReference>
<sequence>SGTGHDAFQIAPLIAPGQITGIDITPEMVDFAKKTAQKLNIPNAVFHQASNLMLVKPESQDLILVNNVFNLLSNKRDFLQQVRTCLRSDGFLVMADEFTIDTLPESLRNDPAFKCGGIADAQKMEFIIRLYQENGFKILRKEKIRTYEIKYNKKNYQLTSGLLIFH</sequence>
<dbReference type="InterPro" id="IPR025714">
    <property type="entry name" value="Methyltranfer_dom"/>
</dbReference>
<dbReference type="SUPFAM" id="SSF53335">
    <property type="entry name" value="S-adenosyl-L-methionine-dependent methyltransferases"/>
    <property type="match status" value="1"/>
</dbReference>
<comment type="catalytic activity">
    <reaction evidence="8">
        <text>arsenic triglutathione + 3 [thioredoxin]-dithiol + 3 S-adenosyl-L-methionine = trimethylarsine + 3 [thioredoxin]-disulfide + 3 glutathione + 3 S-adenosyl-L-homocysteine + 3 H(+)</text>
        <dbReference type="Rhea" id="RHEA:69432"/>
        <dbReference type="Rhea" id="RHEA-COMP:10698"/>
        <dbReference type="Rhea" id="RHEA-COMP:10700"/>
        <dbReference type="ChEBI" id="CHEBI:15378"/>
        <dbReference type="ChEBI" id="CHEBI:27130"/>
        <dbReference type="ChEBI" id="CHEBI:29950"/>
        <dbReference type="ChEBI" id="CHEBI:50058"/>
        <dbReference type="ChEBI" id="CHEBI:57856"/>
        <dbReference type="ChEBI" id="CHEBI:57925"/>
        <dbReference type="ChEBI" id="CHEBI:59789"/>
        <dbReference type="ChEBI" id="CHEBI:183640"/>
        <dbReference type="EC" id="2.1.1.137"/>
    </reaction>
</comment>
<comment type="catalytic activity">
    <reaction evidence="6">
        <text>arsenic triglutathione + [thioredoxin]-dithiol + S-adenosyl-L-methionine + 2 H2O = methylarsonous acid + [thioredoxin]-disulfide + 3 glutathione + S-adenosyl-L-homocysteine + H(+)</text>
        <dbReference type="Rhea" id="RHEA:69460"/>
        <dbReference type="Rhea" id="RHEA-COMP:10698"/>
        <dbReference type="Rhea" id="RHEA-COMP:10700"/>
        <dbReference type="ChEBI" id="CHEBI:15377"/>
        <dbReference type="ChEBI" id="CHEBI:15378"/>
        <dbReference type="ChEBI" id="CHEBI:17826"/>
        <dbReference type="ChEBI" id="CHEBI:29950"/>
        <dbReference type="ChEBI" id="CHEBI:50058"/>
        <dbReference type="ChEBI" id="CHEBI:57856"/>
        <dbReference type="ChEBI" id="CHEBI:57925"/>
        <dbReference type="ChEBI" id="CHEBI:59789"/>
        <dbReference type="ChEBI" id="CHEBI:183640"/>
        <dbReference type="EC" id="2.1.1.137"/>
    </reaction>
</comment>
<dbReference type="Gene3D" id="3.40.50.150">
    <property type="entry name" value="Vaccinia Virus protein VP39"/>
    <property type="match status" value="1"/>
</dbReference>
<dbReference type="EC" id="2.1.1.137" evidence="4"/>